<feature type="binding site" evidence="3">
    <location>
        <position position="465"/>
    </location>
    <ligand>
        <name>Zn(2+)</name>
        <dbReference type="ChEBI" id="CHEBI:29105"/>
        <label>2</label>
    </ligand>
</feature>
<sequence length="730" mass="79412">MAKNVIIMVGDGMGWEMARAAAIQKQINEGATGNTLSDFYTEGTGTGLSFQELEGYTISTTSNTYIDGSKGNSALQGTPFDHNTGESEPREGFEFDPSAAIVQGFVPDEEGNTSYDESPIVDANGNPLGGNVPIYDTELGGELPWLNGTDPEYIKNLYPDSAGTATSLYTGTKTYVGAIGVDIHEHDVMTMAEQAMADGKSAGVVSSVPFNHATPAAAVAHVNNRNKTHDESFEQRRGDDEEFRDENGNLVDEFGHPIEDYDNILSQIVEEVKPTLVLGAGHADTRNGDERYITYEQLEELRNSEDYTFLERGENAAQVLADTAAGLNVDEGDRLFGIYGAKGQGGNLPWRTADGDYSNAGLSGRRSTERPLEEGQTDEEFIAQEVNYNPNLNDMTSAALDVLGDDEEGFWLMIESGDIDWAAHDNSLDNMVGATMDFQDSVQTVMDWIEQNGGWEENQLIVTADHDHYFTLNPDYPELLRTQGAEAMTAAEDTASAGHYWGSDSEVKYGWGTHTTRPVPVYYQGADTELFEKLEGEGYEVDGKQVEGVEGFIDQVHIGQVQEAAFAFDTPIKESENGDNYLDFSGFQGNVEVDYTISREAAFDNNVYFYSVDEVTGTIGGVEAGAQGYLESALANIITPSFSTTDNNEETGSFMMEAGSIIGTLIIADGSLTDAENGNATVYFSFGMGSDNFDHIKKDGNNTFMYEDQVGGGDMDFDDTIIKFDDFAVV</sequence>
<evidence type="ECO:0000256" key="1">
    <source>
        <dbReference type="ARBA" id="ARBA00022553"/>
    </source>
</evidence>
<keyword evidence="3" id="KW-0460">Magnesium</keyword>
<dbReference type="GO" id="GO:0046872">
    <property type="term" value="F:metal ion binding"/>
    <property type="evidence" value="ECO:0007669"/>
    <property type="project" value="UniProtKB-KW"/>
</dbReference>
<feature type="domain" description="DUF4114" evidence="5">
    <location>
        <begin position="656"/>
        <end position="724"/>
    </location>
</feature>
<feature type="region of interest" description="Disordered" evidence="4">
    <location>
        <begin position="69"/>
        <end position="92"/>
    </location>
</feature>
<dbReference type="SUPFAM" id="SSF53649">
    <property type="entry name" value="Alkaline phosphatase-like"/>
    <property type="match status" value="1"/>
</dbReference>
<keyword evidence="7" id="KW-1185">Reference proteome</keyword>
<feature type="compositionally biased region" description="Basic and acidic residues" evidence="4">
    <location>
        <begin position="83"/>
        <end position="92"/>
    </location>
</feature>
<dbReference type="Proteomes" id="UP000218418">
    <property type="component" value="Chromosome"/>
</dbReference>
<comment type="cofactor">
    <cofactor evidence="3">
        <name>Mg(2+)</name>
        <dbReference type="ChEBI" id="CHEBI:18420"/>
    </cofactor>
    <text evidence="3">Binds 1 Mg(2+) ion.</text>
</comment>
<proteinExistence type="predicted"/>
<dbReference type="InterPro" id="IPR001952">
    <property type="entry name" value="Alkaline_phosphatase"/>
</dbReference>
<name>A0A1Z4LXX1_9CYAN</name>
<comment type="cofactor">
    <cofactor evidence="3">
        <name>Zn(2+)</name>
        <dbReference type="ChEBI" id="CHEBI:29105"/>
    </cofactor>
    <text evidence="3">Binds 2 Zn(2+) ions.</text>
</comment>
<dbReference type="Pfam" id="PF00245">
    <property type="entry name" value="Alk_phosphatase"/>
    <property type="match status" value="2"/>
</dbReference>
<feature type="active site" description="Phosphoserine intermediate" evidence="2">
    <location>
        <position position="161"/>
    </location>
</feature>
<dbReference type="OrthoDB" id="9794455at2"/>
<dbReference type="InterPro" id="IPR017850">
    <property type="entry name" value="Alkaline_phosphatase_core_sf"/>
</dbReference>
<keyword evidence="1" id="KW-0597">Phosphoprotein</keyword>
<evidence type="ECO:0000313" key="6">
    <source>
        <dbReference type="EMBL" id="BAY86074.1"/>
    </source>
</evidence>
<feature type="binding site" evidence="3">
    <location>
        <position position="214"/>
    </location>
    <ligand>
        <name>Mg(2+)</name>
        <dbReference type="ChEBI" id="CHEBI:18420"/>
    </ligand>
</feature>
<evidence type="ECO:0000256" key="3">
    <source>
        <dbReference type="PIRSR" id="PIRSR601952-2"/>
    </source>
</evidence>
<dbReference type="PANTHER" id="PTHR11596">
    <property type="entry name" value="ALKALINE PHOSPHATASE"/>
    <property type="match status" value="1"/>
</dbReference>
<evidence type="ECO:0000256" key="4">
    <source>
        <dbReference type="SAM" id="MobiDB-lite"/>
    </source>
</evidence>
<accession>A0A1Z4LXX1</accession>
<dbReference type="Gene3D" id="3.40.720.10">
    <property type="entry name" value="Alkaline Phosphatase, subunit A"/>
    <property type="match status" value="2"/>
</dbReference>
<feature type="binding site" evidence="3">
    <location>
        <position position="212"/>
    </location>
    <ligand>
        <name>Mg(2+)</name>
        <dbReference type="ChEBI" id="CHEBI:18420"/>
    </ligand>
</feature>
<keyword evidence="3" id="KW-0479">Metal-binding</keyword>
<feature type="binding site" evidence="3">
    <location>
        <position position="420"/>
    </location>
    <ligand>
        <name>Zn(2+)</name>
        <dbReference type="ChEBI" id="CHEBI:29105"/>
        <label>2</label>
    </ligand>
</feature>
<feature type="compositionally biased region" description="Basic and acidic residues" evidence="4">
    <location>
        <begin position="227"/>
        <end position="239"/>
    </location>
</feature>
<feature type="binding site" evidence="3">
    <location>
        <position position="424"/>
    </location>
    <ligand>
        <name>Zn(2+)</name>
        <dbReference type="ChEBI" id="CHEBI:29105"/>
        <label>2</label>
    </ligand>
</feature>
<dbReference type="SMART" id="SM00098">
    <property type="entry name" value="alkPPc"/>
    <property type="match status" value="1"/>
</dbReference>
<dbReference type="Pfam" id="PF13448">
    <property type="entry name" value="DUF4114"/>
    <property type="match status" value="1"/>
</dbReference>
<dbReference type="EMBL" id="AP018227">
    <property type="protein sequence ID" value="BAY86074.1"/>
    <property type="molecule type" value="Genomic_DNA"/>
</dbReference>
<feature type="binding site" evidence="3">
    <location>
        <position position="415"/>
    </location>
    <ligand>
        <name>Mg(2+)</name>
        <dbReference type="ChEBI" id="CHEBI:18420"/>
    </ligand>
</feature>
<evidence type="ECO:0000256" key="2">
    <source>
        <dbReference type="PIRSR" id="PIRSR601952-1"/>
    </source>
</evidence>
<dbReference type="GO" id="GO:0004035">
    <property type="term" value="F:alkaline phosphatase activity"/>
    <property type="evidence" value="ECO:0007669"/>
    <property type="project" value="TreeGrafter"/>
</dbReference>
<feature type="region of interest" description="Disordered" evidence="4">
    <location>
        <begin position="224"/>
        <end position="248"/>
    </location>
</feature>
<dbReference type="InterPro" id="IPR025193">
    <property type="entry name" value="DUF4114"/>
</dbReference>
<feature type="binding site" evidence="3">
    <location>
        <position position="466"/>
    </location>
    <ligand>
        <name>Zn(2+)</name>
        <dbReference type="ChEBI" id="CHEBI:29105"/>
        <label>2</label>
    </ligand>
</feature>
<gene>
    <name evidence="6" type="ORF">NIES267_55800</name>
</gene>
<evidence type="ECO:0000259" key="5">
    <source>
        <dbReference type="Pfam" id="PF13448"/>
    </source>
</evidence>
<dbReference type="AlphaFoldDB" id="A0A1Z4LXX1"/>
<reference evidence="6 7" key="1">
    <citation type="submission" date="2017-06" db="EMBL/GenBank/DDBJ databases">
        <title>Genome sequencing of cyanobaciteial culture collection at National Institute for Environmental Studies (NIES).</title>
        <authorList>
            <person name="Hirose Y."/>
            <person name="Shimura Y."/>
            <person name="Fujisawa T."/>
            <person name="Nakamura Y."/>
            <person name="Kawachi M."/>
        </authorList>
    </citation>
    <scope>NUCLEOTIDE SEQUENCE [LARGE SCALE GENOMIC DNA]</scope>
    <source>
        <strain evidence="6 7">NIES-267</strain>
    </source>
</reference>
<keyword evidence="3" id="KW-0862">Zinc</keyword>
<organism evidence="6 7">
    <name type="scientific">Calothrix parasitica NIES-267</name>
    <dbReference type="NCBI Taxonomy" id="1973488"/>
    <lineage>
        <taxon>Bacteria</taxon>
        <taxon>Bacillati</taxon>
        <taxon>Cyanobacteriota</taxon>
        <taxon>Cyanophyceae</taxon>
        <taxon>Nostocales</taxon>
        <taxon>Calotrichaceae</taxon>
        <taxon>Calothrix</taxon>
    </lineage>
</organism>
<evidence type="ECO:0000313" key="7">
    <source>
        <dbReference type="Proteomes" id="UP000218418"/>
    </source>
</evidence>
<dbReference type="PANTHER" id="PTHR11596:SF5">
    <property type="entry name" value="ALKALINE PHOSPHATASE"/>
    <property type="match status" value="1"/>
</dbReference>
<protein>
    <submittedName>
        <fullName evidence="6">Alkaline phosphatase</fullName>
    </submittedName>
</protein>